<evidence type="ECO:0000313" key="2">
    <source>
        <dbReference type="Proteomes" id="UP001162992"/>
    </source>
</evidence>
<keyword evidence="2" id="KW-1185">Reference proteome</keyword>
<evidence type="ECO:0000313" key="1">
    <source>
        <dbReference type="EMBL" id="KAJ7558769.1"/>
    </source>
</evidence>
<sequence length="296" mass="31734">MAMAMANPLAAAMTVDASCAASISKLNQQHKHGGLRRKLVSSLDSKARRQEAPSLPALSLSASSNGKHTFMDSSSSSSASSLWTPDSTASVSSQSDNSIWSAKKGAPPIMPAIMTPVGPSDLSSLLLRNRIIFLGQTVNSQVAQRVISQLLMLAAIDEDTEIKLYINCPGGSTYSVLAIYDCMAWIKPEVSTICFGMAASQGALLLAGGEKGKRFAMPNARIMIHQPQGGCGGTLDDVRRQANEVVASRDKIDKMYAAFTGQPVERVQMFTERDRFFSAAEAMEFGLIDSLLETEY</sequence>
<dbReference type="Proteomes" id="UP001162992">
    <property type="component" value="Chromosome 4"/>
</dbReference>
<name>A0ACC2DX05_DIPCM</name>
<gene>
    <name evidence="1" type="ORF">O6H91_04G055000</name>
</gene>
<dbReference type="EMBL" id="CM055095">
    <property type="protein sequence ID" value="KAJ7558769.1"/>
    <property type="molecule type" value="Genomic_DNA"/>
</dbReference>
<organism evidence="1 2">
    <name type="scientific">Diphasiastrum complanatum</name>
    <name type="common">Issler's clubmoss</name>
    <name type="synonym">Lycopodium complanatum</name>
    <dbReference type="NCBI Taxonomy" id="34168"/>
    <lineage>
        <taxon>Eukaryota</taxon>
        <taxon>Viridiplantae</taxon>
        <taxon>Streptophyta</taxon>
        <taxon>Embryophyta</taxon>
        <taxon>Tracheophyta</taxon>
        <taxon>Lycopodiopsida</taxon>
        <taxon>Lycopodiales</taxon>
        <taxon>Lycopodiaceae</taxon>
        <taxon>Lycopodioideae</taxon>
        <taxon>Diphasiastrum</taxon>
    </lineage>
</organism>
<comment type="caution">
    <text evidence="1">The sequence shown here is derived from an EMBL/GenBank/DDBJ whole genome shotgun (WGS) entry which is preliminary data.</text>
</comment>
<proteinExistence type="predicted"/>
<protein>
    <submittedName>
        <fullName evidence="1">Uncharacterized protein</fullName>
    </submittedName>
</protein>
<reference evidence="2" key="1">
    <citation type="journal article" date="2024" name="Proc. Natl. Acad. Sci. U.S.A.">
        <title>Extraordinary preservation of gene collinearity over three hundred million years revealed in homosporous lycophytes.</title>
        <authorList>
            <person name="Li C."/>
            <person name="Wickell D."/>
            <person name="Kuo L.Y."/>
            <person name="Chen X."/>
            <person name="Nie B."/>
            <person name="Liao X."/>
            <person name="Peng D."/>
            <person name="Ji J."/>
            <person name="Jenkins J."/>
            <person name="Williams M."/>
            <person name="Shu S."/>
            <person name="Plott C."/>
            <person name="Barry K."/>
            <person name="Rajasekar S."/>
            <person name="Grimwood J."/>
            <person name="Han X."/>
            <person name="Sun S."/>
            <person name="Hou Z."/>
            <person name="He W."/>
            <person name="Dai G."/>
            <person name="Sun C."/>
            <person name="Schmutz J."/>
            <person name="Leebens-Mack J.H."/>
            <person name="Li F.W."/>
            <person name="Wang L."/>
        </authorList>
    </citation>
    <scope>NUCLEOTIDE SEQUENCE [LARGE SCALE GENOMIC DNA]</scope>
    <source>
        <strain evidence="2">cv. PW_Plant_1</strain>
    </source>
</reference>
<accession>A0ACC2DX05</accession>